<dbReference type="InterPro" id="IPR000719">
    <property type="entry name" value="Prot_kinase_dom"/>
</dbReference>
<dbReference type="CDD" id="cd00180">
    <property type="entry name" value="PKc"/>
    <property type="match status" value="1"/>
</dbReference>
<dbReference type="SMART" id="SM00220">
    <property type="entry name" value="S_TKc"/>
    <property type="match status" value="1"/>
</dbReference>
<feature type="domain" description="Protein kinase" evidence="2">
    <location>
        <begin position="114"/>
        <end position="345"/>
    </location>
</feature>
<dbReference type="OrthoDB" id="4062651at2759"/>
<evidence type="ECO:0000313" key="4">
    <source>
        <dbReference type="Proteomes" id="UP000654075"/>
    </source>
</evidence>
<proteinExistence type="predicted"/>
<name>A0A813ED90_POLGL</name>
<keyword evidence="4" id="KW-1185">Reference proteome</keyword>
<reference evidence="3" key="1">
    <citation type="submission" date="2021-02" db="EMBL/GenBank/DDBJ databases">
        <authorList>
            <person name="Dougan E. K."/>
            <person name="Rhodes N."/>
            <person name="Thang M."/>
            <person name="Chan C."/>
        </authorList>
    </citation>
    <scope>NUCLEOTIDE SEQUENCE</scope>
</reference>
<accession>A0A813ED90</accession>
<gene>
    <name evidence="3" type="ORF">PGLA1383_LOCUS17471</name>
</gene>
<evidence type="ECO:0000313" key="3">
    <source>
        <dbReference type="EMBL" id="CAE8599100.1"/>
    </source>
</evidence>
<dbReference type="PROSITE" id="PS50011">
    <property type="entry name" value="PROTEIN_KINASE_DOM"/>
    <property type="match status" value="1"/>
</dbReference>
<evidence type="ECO:0000259" key="2">
    <source>
        <dbReference type="PROSITE" id="PS50011"/>
    </source>
</evidence>
<dbReference type="InterPro" id="IPR011009">
    <property type="entry name" value="Kinase-like_dom_sf"/>
</dbReference>
<sequence length="345" mass="37967">MPLPLSSKAHLPEPVASRVRVDNKLLRSQVSFDAEEDPRPGRPSTLVSQNSNAPVAPSAGRLDLRPARRKASAVQQEEQFGPWDKEDGDYGPTFGPSQLDGVTLRRLSVLPTSYEVAGLYAQTDNCDVHLGLQRQSHQKVIVKRITKAASAQPFRMHVNEVRALRRLQHPCIVKLLGIVDTPLILDMILEYCPAGALRNYPKHGSFQSQHLAQLLYDSASGLAYMHKEWFAHLDVKPHNILVSLSEKDASPHGKLCDFGTATRIGASRMLCGQMGTPGYKAPEMEAGLEFDATLADVWSLGKVVEFAEQFGGSAFADIRVAMLAADAKHRPRMTDCMSTLEGFCR</sequence>
<comment type="caution">
    <text evidence="3">The sequence shown here is derived from an EMBL/GenBank/DDBJ whole genome shotgun (WGS) entry which is preliminary data.</text>
</comment>
<dbReference type="Proteomes" id="UP000654075">
    <property type="component" value="Unassembled WGS sequence"/>
</dbReference>
<protein>
    <recommendedName>
        <fullName evidence="2">Protein kinase domain-containing protein</fullName>
    </recommendedName>
</protein>
<dbReference type="EMBL" id="CAJNNV010010825">
    <property type="protein sequence ID" value="CAE8599100.1"/>
    <property type="molecule type" value="Genomic_DNA"/>
</dbReference>
<dbReference type="AlphaFoldDB" id="A0A813ED90"/>
<dbReference type="InterPro" id="IPR008271">
    <property type="entry name" value="Ser/Thr_kinase_AS"/>
</dbReference>
<dbReference type="InterPro" id="IPR045269">
    <property type="entry name" value="Atg1-like"/>
</dbReference>
<dbReference type="PANTHER" id="PTHR24348">
    <property type="entry name" value="SERINE/THREONINE-PROTEIN KINASE UNC-51-RELATED"/>
    <property type="match status" value="1"/>
</dbReference>
<dbReference type="Pfam" id="PF00069">
    <property type="entry name" value="Pkinase"/>
    <property type="match status" value="1"/>
</dbReference>
<evidence type="ECO:0000256" key="1">
    <source>
        <dbReference type="SAM" id="MobiDB-lite"/>
    </source>
</evidence>
<dbReference type="GO" id="GO:0005737">
    <property type="term" value="C:cytoplasm"/>
    <property type="evidence" value="ECO:0007669"/>
    <property type="project" value="TreeGrafter"/>
</dbReference>
<dbReference type="GO" id="GO:0010506">
    <property type="term" value="P:regulation of autophagy"/>
    <property type="evidence" value="ECO:0007669"/>
    <property type="project" value="InterPro"/>
</dbReference>
<organism evidence="3 4">
    <name type="scientific">Polarella glacialis</name>
    <name type="common">Dinoflagellate</name>
    <dbReference type="NCBI Taxonomy" id="89957"/>
    <lineage>
        <taxon>Eukaryota</taxon>
        <taxon>Sar</taxon>
        <taxon>Alveolata</taxon>
        <taxon>Dinophyceae</taxon>
        <taxon>Suessiales</taxon>
        <taxon>Suessiaceae</taxon>
        <taxon>Polarella</taxon>
    </lineage>
</organism>
<feature type="region of interest" description="Disordered" evidence="1">
    <location>
        <begin position="1"/>
        <end position="96"/>
    </location>
</feature>
<dbReference type="PROSITE" id="PS00108">
    <property type="entry name" value="PROTEIN_KINASE_ST"/>
    <property type="match status" value="1"/>
</dbReference>
<feature type="non-terminal residue" evidence="3">
    <location>
        <position position="345"/>
    </location>
</feature>
<dbReference type="GO" id="GO:0004674">
    <property type="term" value="F:protein serine/threonine kinase activity"/>
    <property type="evidence" value="ECO:0007669"/>
    <property type="project" value="InterPro"/>
</dbReference>
<dbReference type="Gene3D" id="1.10.510.10">
    <property type="entry name" value="Transferase(Phosphotransferase) domain 1"/>
    <property type="match status" value="1"/>
</dbReference>
<dbReference type="GO" id="GO:0005524">
    <property type="term" value="F:ATP binding"/>
    <property type="evidence" value="ECO:0007669"/>
    <property type="project" value="InterPro"/>
</dbReference>
<dbReference type="SUPFAM" id="SSF56112">
    <property type="entry name" value="Protein kinase-like (PK-like)"/>
    <property type="match status" value="1"/>
</dbReference>